<evidence type="ECO:0000259" key="10">
    <source>
        <dbReference type="PROSITE" id="PS50011"/>
    </source>
</evidence>
<evidence type="ECO:0000256" key="5">
    <source>
        <dbReference type="ARBA" id="ARBA00022741"/>
    </source>
</evidence>
<keyword evidence="5 9" id="KW-0547">Nucleotide-binding</keyword>
<dbReference type="InterPro" id="IPR050205">
    <property type="entry name" value="CDPK_Ser/Thr_kinases"/>
</dbReference>
<keyword evidence="7 9" id="KW-0067">ATP-binding</keyword>
<dbReference type="InterPro" id="IPR017441">
    <property type="entry name" value="Protein_kinase_ATP_BS"/>
</dbReference>
<dbReference type="PROSITE" id="PS00108">
    <property type="entry name" value="PROTEIN_KINASE_ST"/>
    <property type="match status" value="2"/>
</dbReference>
<name>A0ABD0VEU9_DENTH</name>
<dbReference type="InterPro" id="IPR000719">
    <property type="entry name" value="Prot_kinase_dom"/>
</dbReference>
<dbReference type="PANTHER" id="PTHR24349">
    <property type="entry name" value="SERINE/THREONINE-PROTEIN KINASE"/>
    <property type="match status" value="1"/>
</dbReference>
<evidence type="ECO:0000313" key="12">
    <source>
        <dbReference type="Proteomes" id="UP001552299"/>
    </source>
</evidence>
<keyword evidence="3" id="KW-0808">Transferase</keyword>
<gene>
    <name evidence="11" type="ORF">M5K25_008171</name>
</gene>
<dbReference type="AlphaFoldDB" id="A0ABD0VEU9"/>
<comment type="caution">
    <text evidence="11">The sequence shown here is derived from an EMBL/GenBank/DDBJ whole genome shotgun (WGS) entry which is preliminary data.</text>
</comment>
<dbReference type="Gene3D" id="1.10.510.10">
    <property type="entry name" value="Transferase(Phosphotransferase) domain 1"/>
    <property type="match status" value="7"/>
</dbReference>
<evidence type="ECO:0000313" key="11">
    <source>
        <dbReference type="EMBL" id="KAL0921131.1"/>
    </source>
</evidence>
<evidence type="ECO:0000256" key="8">
    <source>
        <dbReference type="ARBA" id="ARBA00058225"/>
    </source>
</evidence>
<evidence type="ECO:0000256" key="7">
    <source>
        <dbReference type="ARBA" id="ARBA00022840"/>
    </source>
</evidence>
<evidence type="ECO:0000256" key="2">
    <source>
        <dbReference type="ARBA" id="ARBA00022527"/>
    </source>
</evidence>
<feature type="domain" description="Protein kinase" evidence="10">
    <location>
        <begin position="876"/>
        <end position="1146"/>
    </location>
</feature>
<sequence>MGDSFDLDYRLGERLGRGQFGAVYKCVSVSTGKNFAVKIIDKFSGCFDRQLVYSEIKFTLLAAFKNPRSVQIHQVYEDITAIYLILDLCPGPDLFDRICGHGPFNESEAAALIIELVESIAECHRRGLAHRDIKPENILFDSKGHLLLADFGCAALFEKGARSLKGKVGTPAYAAPEVLAGQNYDEKVDVWSAGVVLYLMLGLTLPFNGNSVKEIVAAVNKGDLVCFPNEFFPRLSPEAEDLIEQMLERDPAMRLSAEQDYRLGELLGRDQFGIVYQCISVSTSEDFAVKIIDKFSDCFDRQLVYSEIKFTFLAAFKNPRSFKIYQVYEDTIAIYLILDLCPGPDLLDRIGSHGPFIESEAAALITELVESIEECHRRGITPIVREGSKNFKGKSENSCSPAYAAPEVIAGENYDEQVDVWSTGVVLYLMLGCTLPFNDKSVKEIVAVVKKGDPICFPKEFFPRLVAVDIHGLQKCQWQGFDLDYRLGERLGRGQFGAVYKCVSVSTGKDFAVKIIDKFSGCFDRQLVYSEIKFTLLAAFKNPRSVQIHQVYEDITAIYLILDLCPGPDLFDRIGGHGPFNESEAAALITELVESIAECHRRGLAHRDIKPENILFDSKGHLLLADFGCAALFEKGARSLKGKVGTPAYAAPEVLAGQNYDEKVDVWSAGIVLYLMLGLTLPFNGNSVEEIVAAVKKGDPVCFPKEFFPQLSPEAEDLIEQMLERDPAMRLSAEQVLKSIAECDRRGIVHRDIKPKNILFNSKGRLLLADFGCAAQFEKRAKTLKGKVGTPAYAAPEVIAVRNYDEKVDVWSAGVVIYLMLGCTLPFNGKSAKEIVAAVKKEDPVCFPSLSREAEDLIEKMLARDPTMRLSAEQDYRLGELLGRNQFGIVYQCVSVSTSEDFAVTIIDKFSDCFDRQLVYSEIKFTFLAAFKNPRSVKIYQVYEDTIAIYLILDLCPGPDLFDRIGSHGPFIESEAAALITELVESIEECHRRGITPIVREGSKNFKGKSENSCSPAYAAPEVIAGENYDEQVDVWSTGVVLYLMLGWTLPFNDKSVEEIVAVVKKGDPICFPKEFFPRLVAVTSMDYRNVNGKGITAFHLKTSILLLVGSPLFLSSSQILLEVILLKRLVSHFNFIILIYYENFV</sequence>
<reference evidence="11 12" key="1">
    <citation type="journal article" date="2024" name="Plant Biotechnol. J.">
        <title>Dendrobium thyrsiflorum genome and its molecular insights into genes involved in important horticultural traits.</title>
        <authorList>
            <person name="Chen B."/>
            <person name="Wang J.Y."/>
            <person name="Zheng P.J."/>
            <person name="Li K.L."/>
            <person name="Liang Y.M."/>
            <person name="Chen X.F."/>
            <person name="Zhang C."/>
            <person name="Zhao X."/>
            <person name="He X."/>
            <person name="Zhang G.Q."/>
            <person name="Liu Z.J."/>
            <person name="Xu Q."/>
        </authorList>
    </citation>
    <scope>NUCLEOTIDE SEQUENCE [LARGE SCALE GENOMIC DNA]</scope>
    <source>
        <strain evidence="11">GZMU011</strain>
    </source>
</reference>
<evidence type="ECO:0000256" key="1">
    <source>
        <dbReference type="ARBA" id="ARBA00006234"/>
    </source>
</evidence>
<feature type="domain" description="Protein kinase" evidence="10">
    <location>
        <begin position="9"/>
        <end position="267"/>
    </location>
</feature>
<keyword evidence="6" id="KW-0418">Kinase</keyword>
<evidence type="ECO:0000256" key="6">
    <source>
        <dbReference type="ARBA" id="ARBA00022777"/>
    </source>
</evidence>
<keyword evidence="12" id="KW-1185">Reference proteome</keyword>
<dbReference type="GO" id="GO:0005524">
    <property type="term" value="F:ATP binding"/>
    <property type="evidence" value="ECO:0007669"/>
    <property type="project" value="UniProtKB-UniRule"/>
</dbReference>
<evidence type="ECO:0000256" key="4">
    <source>
        <dbReference type="ARBA" id="ARBA00022737"/>
    </source>
</evidence>
<protein>
    <recommendedName>
        <fullName evidence="10">Protein kinase domain-containing protein</fullName>
    </recommendedName>
</protein>
<proteinExistence type="inferred from homology"/>
<dbReference type="PROSITE" id="PS00107">
    <property type="entry name" value="PROTEIN_KINASE_ATP"/>
    <property type="match status" value="2"/>
</dbReference>
<dbReference type="SUPFAM" id="SSF56112">
    <property type="entry name" value="Protein kinase-like (PK-like)"/>
    <property type="match status" value="5"/>
</dbReference>
<dbReference type="InterPro" id="IPR011009">
    <property type="entry name" value="Kinase-like_dom_sf"/>
</dbReference>
<dbReference type="GO" id="GO:0004674">
    <property type="term" value="F:protein serine/threonine kinase activity"/>
    <property type="evidence" value="ECO:0007669"/>
    <property type="project" value="UniProtKB-KW"/>
</dbReference>
<evidence type="ECO:0000256" key="9">
    <source>
        <dbReference type="PROSITE-ProRule" id="PRU10141"/>
    </source>
</evidence>
<dbReference type="InterPro" id="IPR008271">
    <property type="entry name" value="Ser/Thr_kinase_AS"/>
</dbReference>
<dbReference type="FunFam" id="1.10.510.10:FF:000571">
    <property type="entry name" value="Maternal embryonic leucine zipper kinase"/>
    <property type="match status" value="2"/>
</dbReference>
<evidence type="ECO:0000256" key="3">
    <source>
        <dbReference type="ARBA" id="ARBA00022679"/>
    </source>
</evidence>
<dbReference type="PROSITE" id="PS50011">
    <property type="entry name" value="PROTEIN_KINASE_DOM"/>
    <property type="match status" value="4"/>
</dbReference>
<dbReference type="EMBL" id="JANQDX010000007">
    <property type="protein sequence ID" value="KAL0921131.1"/>
    <property type="molecule type" value="Genomic_DNA"/>
</dbReference>
<dbReference type="Pfam" id="PF00069">
    <property type="entry name" value="Pkinase"/>
    <property type="match status" value="6"/>
</dbReference>
<dbReference type="Proteomes" id="UP001552299">
    <property type="component" value="Unassembled WGS sequence"/>
</dbReference>
<feature type="domain" description="Protein kinase" evidence="10">
    <location>
        <begin position="261"/>
        <end position="487"/>
    </location>
</feature>
<organism evidence="11 12">
    <name type="scientific">Dendrobium thyrsiflorum</name>
    <name type="common">Pinecone-like raceme dendrobium</name>
    <name type="synonym">Orchid</name>
    <dbReference type="NCBI Taxonomy" id="117978"/>
    <lineage>
        <taxon>Eukaryota</taxon>
        <taxon>Viridiplantae</taxon>
        <taxon>Streptophyta</taxon>
        <taxon>Embryophyta</taxon>
        <taxon>Tracheophyta</taxon>
        <taxon>Spermatophyta</taxon>
        <taxon>Magnoliopsida</taxon>
        <taxon>Liliopsida</taxon>
        <taxon>Asparagales</taxon>
        <taxon>Orchidaceae</taxon>
        <taxon>Epidendroideae</taxon>
        <taxon>Malaxideae</taxon>
        <taxon>Dendrobiinae</taxon>
        <taxon>Dendrobium</taxon>
    </lineage>
</organism>
<keyword evidence="2" id="KW-0723">Serine/threonine-protein kinase</keyword>
<feature type="binding site" evidence="9">
    <location>
        <position position="514"/>
    </location>
    <ligand>
        <name>ATP</name>
        <dbReference type="ChEBI" id="CHEBI:30616"/>
    </ligand>
</feature>
<feature type="domain" description="Protein kinase" evidence="10">
    <location>
        <begin position="485"/>
        <end position="753"/>
    </location>
</feature>
<dbReference type="SMART" id="SM00220">
    <property type="entry name" value="S_TKc"/>
    <property type="match status" value="4"/>
</dbReference>
<dbReference type="CDD" id="cd05117">
    <property type="entry name" value="STKc_CAMK"/>
    <property type="match status" value="2"/>
</dbReference>
<feature type="binding site" evidence="9">
    <location>
        <position position="38"/>
    </location>
    <ligand>
        <name>ATP</name>
        <dbReference type="ChEBI" id="CHEBI:30616"/>
    </ligand>
</feature>
<comment type="function">
    <text evidence="8">CIPK serine-threonine protein kinases interact with CBL proteins. Binding of a CBL protein to the regulatory NAF domain of CIPK protein lead to the activation of the kinase in a calcium-dependent manner.</text>
</comment>
<comment type="similarity">
    <text evidence="1">Belongs to the protein kinase superfamily. CAMK Ser/Thr protein kinase family. SNF1 subfamily.</text>
</comment>
<keyword evidence="4" id="KW-0677">Repeat</keyword>
<accession>A0ABD0VEU9</accession>